<keyword evidence="1" id="KW-0732">Signal</keyword>
<feature type="signal peptide" evidence="1">
    <location>
        <begin position="1"/>
        <end position="29"/>
    </location>
</feature>
<dbReference type="EMBL" id="BSNS01000011">
    <property type="protein sequence ID" value="GLQ54955.1"/>
    <property type="molecule type" value="Genomic_DNA"/>
</dbReference>
<name>A0ABQ5W5R0_9HYPH</name>
<dbReference type="RefSeq" id="WP_284340398.1">
    <property type="nucleotide sequence ID" value="NZ_BSNS01000011.1"/>
</dbReference>
<evidence type="ECO:0000313" key="2">
    <source>
        <dbReference type="EMBL" id="GLQ54955.1"/>
    </source>
</evidence>
<reference evidence="3" key="1">
    <citation type="journal article" date="2019" name="Int. J. Syst. Evol. Microbiol.">
        <title>The Global Catalogue of Microorganisms (GCM) 10K type strain sequencing project: providing services to taxonomists for standard genome sequencing and annotation.</title>
        <authorList>
            <consortium name="The Broad Institute Genomics Platform"/>
            <consortium name="The Broad Institute Genome Sequencing Center for Infectious Disease"/>
            <person name="Wu L."/>
            <person name="Ma J."/>
        </authorList>
    </citation>
    <scope>NUCLEOTIDE SEQUENCE [LARGE SCALE GENOMIC DNA]</scope>
    <source>
        <strain evidence="3">NBRC 112416</strain>
    </source>
</reference>
<proteinExistence type="predicted"/>
<sequence>MTRPVKRAPTSLKWATVGVLLSINLGVAAQQPTGDDQEAALAYAQCMRENGFTEFPDPTPDGRLQMRVNPQSAPRFRAASQACRDLAPPGFSDDKPSAEQMDALLDLSQCMRESGIAGFPDPSSSGNFDLSALADAGINPQSPAFEAAMSACRRGLGNVPMRIGG</sequence>
<accession>A0ABQ5W5R0</accession>
<keyword evidence="3" id="KW-1185">Reference proteome</keyword>
<evidence type="ECO:0008006" key="4">
    <source>
        <dbReference type="Google" id="ProtNLM"/>
    </source>
</evidence>
<comment type="caution">
    <text evidence="2">The sequence shown here is derived from an EMBL/GenBank/DDBJ whole genome shotgun (WGS) entry which is preliminary data.</text>
</comment>
<evidence type="ECO:0000313" key="3">
    <source>
        <dbReference type="Proteomes" id="UP001156691"/>
    </source>
</evidence>
<evidence type="ECO:0000256" key="1">
    <source>
        <dbReference type="SAM" id="SignalP"/>
    </source>
</evidence>
<protein>
    <recommendedName>
        <fullName evidence="4">Secreted protein</fullName>
    </recommendedName>
</protein>
<dbReference type="Proteomes" id="UP001156691">
    <property type="component" value="Unassembled WGS sequence"/>
</dbReference>
<gene>
    <name evidence="2" type="ORF">GCM10010862_22140</name>
</gene>
<organism evidence="2 3">
    <name type="scientific">Devosia nitrariae</name>
    <dbReference type="NCBI Taxonomy" id="2071872"/>
    <lineage>
        <taxon>Bacteria</taxon>
        <taxon>Pseudomonadati</taxon>
        <taxon>Pseudomonadota</taxon>
        <taxon>Alphaproteobacteria</taxon>
        <taxon>Hyphomicrobiales</taxon>
        <taxon>Devosiaceae</taxon>
        <taxon>Devosia</taxon>
    </lineage>
</organism>
<feature type="chain" id="PRO_5045833307" description="Secreted protein" evidence="1">
    <location>
        <begin position="30"/>
        <end position="165"/>
    </location>
</feature>